<dbReference type="Proteomes" id="UP000192247">
    <property type="component" value="Unassembled WGS sequence"/>
</dbReference>
<dbReference type="AlphaFoldDB" id="A0A1V9X5S4"/>
<proteinExistence type="predicted"/>
<name>A0A1V9X5S4_9ACAR</name>
<feature type="transmembrane region" description="Helical" evidence="1">
    <location>
        <begin position="75"/>
        <end position="93"/>
    </location>
</feature>
<dbReference type="InterPro" id="IPR008485">
    <property type="entry name" value="JAMP"/>
</dbReference>
<keyword evidence="1" id="KW-0472">Membrane</keyword>
<dbReference type="FunCoup" id="A0A1V9X5S4">
    <property type="interactions" value="114"/>
</dbReference>
<evidence type="ECO:0000313" key="2">
    <source>
        <dbReference type="EMBL" id="OQR68731.1"/>
    </source>
</evidence>
<comment type="caution">
    <text evidence="2">The sequence shown here is derived from an EMBL/GenBank/DDBJ whole genome shotgun (WGS) entry which is preliminary data.</text>
</comment>
<dbReference type="GO" id="GO:0031625">
    <property type="term" value="F:ubiquitin protein ligase binding"/>
    <property type="evidence" value="ECO:0007669"/>
    <property type="project" value="TreeGrafter"/>
</dbReference>
<feature type="transmembrane region" description="Helical" evidence="1">
    <location>
        <begin position="206"/>
        <end position="224"/>
    </location>
</feature>
<feature type="transmembrane region" description="Helical" evidence="1">
    <location>
        <begin position="269"/>
        <end position="288"/>
    </location>
</feature>
<keyword evidence="1" id="KW-1133">Transmembrane helix</keyword>
<dbReference type="GO" id="GO:0006986">
    <property type="term" value="P:response to unfolded protein"/>
    <property type="evidence" value="ECO:0007669"/>
    <property type="project" value="InterPro"/>
</dbReference>
<protein>
    <submittedName>
        <fullName evidence="2">JNK1/MAPK8-associated membrane protein-like</fullName>
    </submittedName>
</protein>
<dbReference type="EMBL" id="MNPL01023411">
    <property type="protein sequence ID" value="OQR68731.1"/>
    <property type="molecule type" value="Genomic_DNA"/>
</dbReference>
<dbReference type="OrthoDB" id="5920264at2759"/>
<gene>
    <name evidence="2" type="ORF">BIW11_12718</name>
</gene>
<keyword evidence="1" id="KW-0812">Transmembrane</keyword>
<evidence type="ECO:0000256" key="1">
    <source>
        <dbReference type="SAM" id="Phobius"/>
    </source>
</evidence>
<feature type="transmembrane region" description="Helical" evidence="1">
    <location>
        <begin position="230"/>
        <end position="249"/>
    </location>
</feature>
<dbReference type="GO" id="GO:0036503">
    <property type="term" value="P:ERAD pathway"/>
    <property type="evidence" value="ECO:0007669"/>
    <property type="project" value="TreeGrafter"/>
</dbReference>
<sequence length="324" mass="36388">MIDTGRMYQTGSLSRYMLSQGVGMISSLHCPGSYCGRIRLGDSGNFSACGACPRGFRVEASVCEECSANPGVYDWLYLGFVVLLGIDVQWWIIDQSRVVLGHRVFTLQLCSLLENVLSALLSLLSFAPWGSLQLTTCPAKRVSDWYTLLHNPSPYYKQTLHCSQEAVYPLYSIVFVYLGYSLVLMLVLRGLLIPHVRWSKESARKTVYLTLYAIPLMALCHAVLAGVLYYSFPYLVMVVSVVSIASHLAGRERQSVTALQQQSLEPRNLLIILSHWLVHAYGLIAATVDEHGFDAFWMLLLAPLPTLFYIYTARFTDPEMLLTY</sequence>
<keyword evidence="3" id="KW-1185">Reference proteome</keyword>
<accession>A0A1V9X5S4</accession>
<dbReference type="PANTHER" id="PTHR12740:SF4">
    <property type="entry name" value="JNK1_MAPK8-ASSOCIATED MEMBRANE PROTEIN"/>
    <property type="match status" value="1"/>
</dbReference>
<feature type="transmembrane region" description="Helical" evidence="1">
    <location>
        <begin position="170"/>
        <end position="194"/>
    </location>
</feature>
<dbReference type="InParanoid" id="A0A1V9X5S4"/>
<reference evidence="2 3" key="1">
    <citation type="journal article" date="2017" name="Gigascience">
        <title>Draft genome of the honey bee ectoparasitic mite, Tropilaelaps mercedesae, is shaped by the parasitic life history.</title>
        <authorList>
            <person name="Dong X."/>
            <person name="Armstrong S.D."/>
            <person name="Xia D."/>
            <person name="Makepeace B.L."/>
            <person name="Darby A.C."/>
            <person name="Kadowaki T."/>
        </authorList>
    </citation>
    <scope>NUCLEOTIDE SEQUENCE [LARGE SCALE GENOMIC DNA]</scope>
    <source>
        <strain evidence="2">Wuxi-XJTLU</strain>
    </source>
</reference>
<feature type="transmembrane region" description="Helical" evidence="1">
    <location>
        <begin position="294"/>
        <end position="312"/>
    </location>
</feature>
<dbReference type="Pfam" id="PF05571">
    <property type="entry name" value="JAMP"/>
    <property type="match status" value="1"/>
</dbReference>
<dbReference type="GO" id="GO:0016020">
    <property type="term" value="C:membrane"/>
    <property type="evidence" value="ECO:0007669"/>
    <property type="project" value="InterPro"/>
</dbReference>
<organism evidence="2 3">
    <name type="scientific">Tropilaelaps mercedesae</name>
    <dbReference type="NCBI Taxonomy" id="418985"/>
    <lineage>
        <taxon>Eukaryota</taxon>
        <taxon>Metazoa</taxon>
        <taxon>Ecdysozoa</taxon>
        <taxon>Arthropoda</taxon>
        <taxon>Chelicerata</taxon>
        <taxon>Arachnida</taxon>
        <taxon>Acari</taxon>
        <taxon>Parasitiformes</taxon>
        <taxon>Mesostigmata</taxon>
        <taxon>Gamasina</taxon>
        <taxon>Dermanyssoidea</taxon>
        <taxon>Laelapidae</taxon>
        <taxon>Tropilaelaps</taxon>
    </lineage>
</organism>
<dbReference type="PANTHER" id="PTHR12740">
    <property type="entry name" value="JNK1/MAPK8-ASSOCIATED MEMBRANE PROTEIN"/>
    <property type="match status" value="1"/>
</dbReference>
<evidence type="ECO:0000313" key="3">
    <source>
        <dbReference type="Proteomes" id="UP000192247"/>
    </source>
</evidence>